<sequence length="282" mass="32306">MEGESDKNSSSTATATVTSNDSTSVITTTVKTNHQSCSPGSPHEDVDANPIELLHKRTTYQEIQLKIEKDRSEMQKKECDHIRGVLLYNNVQLRLGLLVRDLAQRFSISTTSVNRYFTAWINYMYLRLGSINIWPLKKYIISSMKEKYSNLEWIIDTFEMQIQRLASLLLQSQSYSSYKSRNTVKGKPNSDTLDLTVFIIGMYFSTFFLAASDKEVGSTMTTCSPRRKDQVWDIGLVVNLKVGLYHYLPFLALVGRHKDPTHLVVSLYTVTFYCQTWSLYVT</sequence>
<dbReference type="Proteomes" id="UP001208570">
    <property type="component" value="Unassembled WGS sequence"/>
</dbReference>
<organism evidence="3 4">
    <name type="scientific">Paralvinella palmiformis</name>
    <dbReference type="NCBI Taxonomy" id="53620"/>
    <lineage>
        <taxon>Eukaryota</taxon>
        <taxon>Metazoa</taxon>
        <taxon>Spiralia</taxon>
        <taxon>Lophotrochozoa</taxon>
        <taxon>Annelida</taxon>
        <taxon>Polychaeta</taxon>
        <taxon>Sedentaria</taxon>
        <taxon>Canalipalpata</taxon>
        <taxon>Terebellida</taxon>
        <taxon>Terebelliformia</taxon>
        <taxon>Alvinellidae</taxon>
        <taxon>Paralvinella</taxon>
    </lineage>
</organism>
<protein>
    <recommendedName>
        <fullName evidence="2">Transposase Helix-turn-helix domain-containing protein</fullName>
    </recommendedName>
</protein>
<gene>
    <name evidence="3" type="ORF">LSH36_174g04014</name>
</gene>
<name>A0AAD9JRR7_9ANNE</name>
<feature type="domain" description="Transposase Helix-turn-helix" evidence="2">
    <location>
        <begin position="92"/>
        <end position="129"/>
    </location>
</feature>
<reference evidence="3" key="1">
    <citation type="journal article" date="2023" name="Mol. Biol. Evol.">
        <title>Third-Generation Sequencing Reveals the Adaptive Role of the Epigenome in Three Deep-Sea Polychaetes.</title>
        <authorList>
            <person name="Perez M."/>
            <person name="Aroh O."/>
            <person name="Sun Y."/>
            <person name="Lan Y."/>
            <person name="Juniper S.K."/>
            <person name="Young C.R."/>
            <person name="Angers B."/>
            <person name="Qian P.Y."/>
        </authorList>
    </citation>
    <scope>NUCLEOTIDE SEQUENCE</scope>
    <source>
        <strain evidence="3">P08H-3</strain>
    </source>
</reference>
<keyword evidence="4" id="KW-1185">Reference proteome</keyword>
<comment type="caution">
    <text evidence="3">The sequence shown here is derived from an EMBL/GenBank/DDBJ whole genome shotgun (WGS) entry which is preliminary data.</text>
</comment>
<evidence type="ECO:0000259" key="2">
    <source>
        <dbReference type="Pfam" id="PF13613"/>
    </source>
</evidence>
<feature type="compositionally biased region" description="Low complexity" evidence="1">
    <location>
        <begin position="8"/>
        <end position="25"/>
    </location>
</feature>
<evidence type="ECO:0000256" key="1">
    <source>
        <dbReference type="SAM" id="MobiDB-lite"/>
    </source>
</evidence>
<feature type="region of interest" description="Disordered" evidence="1">
    <location>
        <begin position="1"/>
        <end position="47"/>
    </location>
</feature>
<evidence type="ECO:0000313" key="4">
    <source>
        <dbReference type="Proteomes" id="UP001208570"/>
    </source>
</evidence>
<dbReference type="EMBL" id="JAODUP010000174">
    <property type="protein sequence ID" value="KAK2158239.1"/>
    <property type="molecule type" value="Genomic_DNA"/>
</dbReference>
<dbReference type="PANTHER" id="PTHR23080">
    <property type="entry name" value="THAP DOMAIN PROTEIN"/>
    <property type="match status" value="1"/>
</dbReference>
<proteinExistence type="predicted"/>
<accession>A0AAD9JRR7</accession>
<feature type="compositionally biased region" description="Polar residues" evidence="1">
    <location>
        <begin position="26"/>
        <end position="39"/>
    </location>
</feature>
<dbReference type="AlphaFoldDB" id="A0AAD9JRR7"/>
<evidence type="ECO:0000313" key="3">
    <source>
        <dbReference type="EMBL" id="KAK2158239.1"/>
    </source>
</evidence>
<dbReference type="InterPro" id="IPR027805">
    <property type="entry name" value="Transposase_HTH_dom"/>
</dbReference>
<dbReference type="Pfam" id="PF13613">
    <property type="entry name" value="HTH_Tnp_4"/>
    <property type="match status" value="1"/>
</dbReference>